<accession>A0ABY4D740</accession>
<evidence type="ECO:0000256" key="1">
    <source>
        <dbReference type="SAM" id="Phobius"/>
    </source>
</evidence>
<evidence type="ECO:0000313" key="3">
    <source>
        <dbReference type="Proteomes" id="UP000829708"/>
    </source>
</evidence>
<keyword evidence="3" id="KW-1185">Reference proteome</keyword>
<feature type="transmembrane region" description="Helical" evidence="1">
    <location>
        <begin position="538"/>
        <end position="559"/>
    </location>
</feature>
<keyword evidence="1" id="KW-1133">Transmembrane helix</keyword>
<dbReference type="RefSeq" id="WP_244771510.1">
    <property type="nucleotide sequence ID" value="NZ_CP094929.1"/>
</dbReference>
<feature type="transmembrane region" description="Helical" evidence="1">
    <location>
        <begin position="628"/>
        <end position="647"/>
    </location>
</feature>
<keyword evidence="1" id="KW-0812">Transmembrane</keyword>
<sequence length="774" mass="81246">MAAQAKVIIKGQNDIGGAVKSAAADLGSLKGAATKLGGVLKGAFAATAIIASVKALGNAVSATFSEFSVAERSYKQLALALGDSTSYEKVTAVVERLSSQTLSGKGDIESMVAQLAALGKSADEIESISEAAVYLSNVTGKDLNGSMMNLLDSYTGATGELRKLGIELDGLTKDELAHGAAVDKVIDKLGTYSAMMADGDTAQHLTNMKNTWGDIRQQVGGIIDYNFGPWLGGLDVAFSGIKTNLTAIINYVGAVMKNLPSAFKLTLSTVWELLKRTFEWDSLKQIITTTAQNIGIVISAMLKAVFESIPKLLGNAVVGIISWVTYIALNIESAILGAFQNAINKAGDKIQGTWVGKIFGLGDKLANLDMGAQASKDEATFYKQQADQSFENLGPLLRDALTDAIDTAQTVVLNSADMVSSLYGDIGLDFKTALDEIVAPDLEAIAQKADAANQSKLLSQIASSGEGTAASTAETAENTKQTDTRMGSQIASMLSEGLTSVFTGLFGDVTGGLMGMVATEMLGGVTAIISTLQPIIDIIFNTLSPLGILLTILQGFVSVMEPALTAVFQPLVDVFTWIGTTLASLFLPVLDVLHTAFALVGNILMAVLTPVLQSLAPVFQVISGIMMAFSPILLLVAKAFTILMSPLQYVADLLSWLGSWVQYLGSVIATAAYNLVHPFRKKSYASSPGSFSSDAFSGLADRLANIDAIADQGNVATDAVSTTTAVGNAGYQGATQVTINIYQQAPVVGSDGMRAFAQMIRGEFERLDYYGVTT</sequence>
<proteinExistence type="predicted"/>
<feature type="transmembrane region" description="Helical" evidence="1">
    <location>
        <begin position="596"/>
        <end position="616"/>
    </location>
</feature>
<name>A0ABY4D740_9SPIR</name>
<organism evidence="2 3">
    <name type="scientific">Sphaerochaeta associata</name>
    <dbReference type="NCBI Taxonomy" id="1129264"/>
    <lineage>
        <taxon>Bacteria</taxon>
        <taxon>Pseudomonadati</taxon>
        <taxon>Spirochaetota</taxon>
        <taxon>Spirochaetia</taxon>
        <taxon>Spirochaetales</taxon>
        <taxon>Sphaerochaetaceae</taxon>
        <taxon>Sphaerochaeta</taxon>
    </lineage>
</organism>
<dbReference type="Proteomes" id="UP000829708">
    <property type="component" value="Chromosome"/>
</dbReference>
<feature type="transmembrane region" description="Helical" evidence="1">
    <location>
        <begin position="653"/>
        <end position="676"/>
    </location>
</feature>
<keyword evidence="1" id="KW-0472">Membrane</keyword>
<dbReference type="EMBL" id="CP094929">
    <property type="protein sequence ID" value="UOM50118.1"/>
    <property type="molecule type" value="Genomic_DNA"/>
</dbReference>
<gene>
    <name evidence="2" type="ORF">MUG09_11190</name>
</gene>
<protein>
    <submittedName>
        <fullName evidence="2">Uncharacterized protein</fullName>
    </submittedName>
</protein>
<evidence type="ECO:0000313" key="2">
    <source>
        <dbReference type="EMBL" id="UOM50118.1"/>
    </source>
</evidence>
<reference evidence="3" key="1">
    <citation type="journal article" date="2024" name="J Bioinform Genom">
        <title>Complete genome sequence of the type strain bacterium Sphaerochaeta associata GLS2t (VKM B-2742)t.</title>
        <authorList>
            <person name="Troshina O.Y."/>
            <person name="Tepeeva A.N."/>
            <person name="Arzamasceva V.O."/>
            <person name="Whitman W.B."/>
            <person name="Varghese N."/>
            <person name="Shapiro N."/>
            <person name="Woyke T."/>
            <person name="Kripides N.C."/>
            <person name="Vasilenko O.V."/>
        </authorList>
    </citation>
    <scope>NUCLEOTIDE SEQUENCE [LARGE SCALE GENOMIC DNA]</scope>
    <source>
        <strain evidence="3">GLS2T</strain>
    </source>
</reference>